<evidence type="ECO:0000256" key="1">
    <source>
        <dbReference type="ARBA" id="ARBA00009353"/>
    </source>
</evidence>
<evidence type="ECO:0000313" key="5">
    <source>
        <dbReference type="Proteomes" id="UP000348942"/>
    </source>
</evidence>
<dbReference type="Proteomes" id="UP000348942">
    <property type="component" value="Chromosome 1"/>
</dbReference>
<organism evidence="4 5">
    <name type="scientific">Vibrio algicola</name>
    <dbReference type="NCBI Taxonomy" id="2662262"/>
    <lineage>
        <taxon>Bacteria</taxon>
        <taxon>Pseudomonadati</taxon>
        <taxon>Pseudomonadota</taxon>
        <taxon>Gammaproteobacteria</taxon>
        <taxon>Vibrionales</taxon>
        <taxon>Vibrionaceae</taxon>
        <taxon>Vibrio</taxon>
    </lineage>
</organism>
<dbReference type="InterPro" id="IPR001509">
    <property type="entry name" value="Epimerase_deHydtase"/>
</dbReference>
<keyword evidence="5" id="KW-1185">Reference proteome</keyword>
<dbReference type="InterPro" id="IPR010099">
    <property type="entry name" value="SDR39U1"/>
</dbReference>
<sequence length="308" mass="34503">MHILLTGGTGFIGSELIKHLVDHHITVLTRSSDQAKSKLKHADFSNIDYVSCLSTWHNLDHIDAIINLAGEPIATKRWTESQKQKICHSRWDITQQIVSLIKASQHPPHTLISGSAVGYYGDQKQHVVMENTPPIVINHSFAHHVCQQWENIAMQASSTKTRVCIIRTGIVLGSQGGALLAMLPPFRFGVGGKLGRGNQYMPWIHIQDEVRAITYLLQQSQTSGTFNLCAPHPVPNKHFSRLLAKTLRRPCLISTPQWVFKLIMGESRAILFDSVRAKPKHLTEIGFIFTYSRLEPALKQLLQSTGSR</sequence>
<dbReference type="EMBL" id="CP045699">
    <property type="protein sequence ID" value="QGA65327.1"/>
    <property type="molecule type" value="Genomic_DNA"/>
</dbReference>
<evidence type="ECO:0000259" key="2">
    <source>
        <dbReference type="Pfam" id="PF01370"/>
    </source>
</evidence>
<name>A0A5Q0TJT1_9VIBR</name>
<reference evidence="4 5" key="1">
    <citation type="submission" date="2019-10" db="EMBL/GenBank/DDBJ databases">
        <title>Vibrio sp. nov., isolated from Coralline algae surface.</title>
        <authorList>
            <person name="Geng Y."/>
            <person name="Zhang X."/>
        </authorList>
    </citation>
    <scope>NUCLEOTIDE SEQUENCE [LARGE SCALE GENOMIC DNA]</scope>
    <source>
        <strain evidence="4 5">SM1977</strain>
    </source>
</reference>
<dbReference type="SUPFAM" id="SSF51735">
    <property type="entry name" value="NAD(P)-binding Rossmann-fold domains"/>
    <property type="match status" value="1"/>
</dbReference>
<proteinExistence type="inferred from homology"/>
<dbReference type="InterPro" id="IPR013549">
    <property type="entry name" value="DUF1731"/>
</dbReference>
<comment type="similarity">
    <text evidence="1">Belongs to the NAD(P)-dependent epimerase/dehydratase family. SDR39U1 subfamily.</text>
</comment>
<evidence type="ECO:0000313" key="4">
    <source>
        <dbReference type="EMBL" id="QGA65327.1"/>
    </source>
</evidence>
<dbReference type="PANTHER" id="PTHR11092:SF0">
    <property type="entry name" value="EPIMERASE FAMILY PROTEIN SDR39U1"/>
    <property type="match status" value="1"/>
</dbReference>
<dbReference type="Pfam" id="PF01370">
    <property type="entry name" value="Epimerase"/>
    <property type="match status" value="1"/>
</dbReference>
<dbReference type="CDD" id="cd05242">
    <property type="entry name" value="SDR_a8"/>
    <property type="match status" value="1"/>
</dbReference>
<dbReference type="Pfam" id="PF08338">
    <property type="entry name" value="DUF1731"/>
    <property type="match status" value="1"/>
</dbReference>
<dbReference type="RefSeq" id="WP_153447476.1">
    <property type="nucleotide sequence ID" value="NZ_CP045699.1"/>
</dbReference>
<feature type="domain" description="DUF1731" evidence="3">
    <location>
        <begin position="255"/>
        <end position="301"/>
    </location>
</feature>
<evidence type="ECO:0000259" key="3">
    <source>
        <dbReference type="Pfam" id="PF08338"/>
    </source>
</evidence>
<dbReference type="Gene3D" id="3.40.50.720">
    <property type="entry name" value="NAD(P)-binding Rossmann-like Domain"/>
    <property type="match status" value="1"/>
</dbReference>
<dbReference type="NCBIfam" id="TIGR01777">
    <property type="entry name" value="yfcH"/>
    <property type="match status" value="1"/>
</dbReference>
<dbReference type="AlphaFoldDB" id="A0A5Q0TJT1"/>
<protein>
    <submittedName>
        <fullName evidence="4">TIGR01777 family protein</fullName>
    </submittedName>
</protein>
<dbReference type="PANTHER" id="PTHR11092">
    <property type="entry name" value="SUGAR NUCLEOTIDE EPIMERASE RELATED"/>
    <property type="match status" value="1"/>
</dbReference>
<accession>A0A5Q0TJT1</accession>
<dbReference type="InterPro" id="IPR036291">
    <property type="entry name" value="NAD(P)-bd_dom_sf"/>
</dbReference>
<gene>
    <name evidence="4" type="ORF">GFB47_07790</name>
</gene>
<feature type="domain" description="NAD-dependent epimerase/dehydratase" evidence="2">
    <location>
        <begin position="3"/>
        <end position="228"/>
    </location>
</feature>